<evidence type="ECO:0000313" key="2">
    <source>
        <dbReference type="EMBL" id="AMB17283.1"/>
    </source>
</evidence>
<feature type="domain" description="PD-(D/E)XK endonuclease-like" evidence="1">
    <location>
        <begin position="13"/>
        <end position="254"/>
    </location>
</feature>
<organism evidence="2 3">
    <name type="scientific">Mycobacterium phage Weiss13</name>
    <dbReference type="NCBI Taxonomy" id="1784843"/>
    <lineage>
        <taxon>Viruses</taxon>
        <taxon>Duplodnaviria</taxon>
        <taxon>Heunggongvirae</taxon>
        <taxon>Uroviricota</taxon>
        <taxon>Caudoviricetes</taxon>
        <taxon>Papyrusvirus</taxon>
        <taxon>Papyrusvirus send513</taxon>
    </lineage>
</organism>
<name>A0A0Y0A816_9CAUD</name>
<reference evidence="2 3" key="1">
    <citation type="submission" date="2015-08" db="EMBL/GenBank/DDBJ databases">
        <authorList>
            <person name="Adams C.A."/>
            <person name="Ardeshna N.S."/>
            <person name="Badithe A.V."/>
            <person name="Badrani J.H."/>
            <person name="Birkholz E.A."/>
            <person name="Butler M."/>
            <person name="Chu A."/>
            <person name="Farmer C.N."/>
            <person name="Frischer G.M."/>
            <person name="Hsieh L.Y."/>
            <person name="Jackson K.B."/>
            <person name="Kagy D.N."/>
            <person name="Kendall J.C."/>
            <person name="Lin C.Y."/>
            <person name="Morgan M.N."/>
            <person name="Nachnani R."/>
            <person name="Nadeau S.M."/>
            <person name="Parikh M."/>
            <person name="Perez M.V."/>
            <person name="Peters C.E."/>
            <person name="Pogliano J."/>
            <person name="Popescu N.I."/>
            <person name="Shiao R."/>
            <person name="Song C.L."/>
            <person name="Ting J.M."/>
            <person name="Udani D.R."/>
            <person name="Waller L.B."/>
            <person name="Wang A.Y."/>
            <person name="Wu C.E."/>
            <person name="Yang A.B."/>
            <person name="Yao J."/>
            <person name="Zhang B.H."/>
            <person name="Anders K.R."/>
            <person name="Bradley K.W."/>
            <person name="Asai D.J."/>
            <person name="Bowman C.A."/>
            <person name="Russell D.A."/>
            <person name="Pope W.H."/>
            <person name="Jacobs-Sera D."/>
            <person name="Hendrix R.W."/>
            <person name="Hatfull G.F."/>
        </authorList>
    </citation>
    <scope>NUCLEOTIDE SEQUENCE [LARGE SCALE GENOMIC DNA]</scope>
</reference>
<dbReference type="EMBL" id="KT591076">
    <property type="protein sequence ID" value="AMB17283.1"/>
    <property type="molecule type" value="Genomic_DNA"/>
</dbReference>
<sequence>MDNVPLLRNSERHDFKRCPLRWWWRYGEHLVPVNFSTGPLVFGSLGHLALAEHYIPGRKRGIDPRETWDKITQELWDSVKVEKFVDDEIEGTWEDARVLGHEMLGHYLEHYGNDEHWEVLWTEDQFHQRIPHPDDLRKQAKRPRPIVEYVGTIDLIVRNHITGLIEYVDHKFMKTIEVDHLYIDDQNGGYLAIGTHELRKRGLIGPRESVRVLVYNFLRKAKPDQRPRNADGKYTNLPTKEDYVKAIQAYLDQRGKGDIGDYISSRAKKEEYESFAKGLNLVVLGEVSKSQPAPYFHRERIERTNAERNVQIKRIGQEALVMEQFRSRRLPIYKTPTRDCKWDCSFFDLCQIHESGGDVEFAKSHMFRKEDPYQEYYSGAESPKLLRDR</sequence>
<accession>A0A0Y0A816</accession>
<dbReference type="InterPro" id="IPR038726">
    <property type="entry name" value="PDDEXK_AddAB-type"/>
</dbReference>
<gene>
    <name evidence="2" type="ORF">SEA_WEISS13_69</name>
</gene>
<protein>
    <recommendedName>
        <fullName evidence="1">PD-(D/E)XK endonuclease-like domain-containing protein</fullName>
    </recommendedName>
</protein>
<dbReference type="Proteomes" id="UP000224265">
    <property type="component" value="Segment"/>
</dbReference>
<proteinExistence type="predicted"/>
<evidence type="ECO:0000259" key="1">
    <source>
        <dbReference type="Pfam" id="PF12705"/>
    </source>
</evidence>
<evidence type="ECO:0000313" key="3">
    <source>
        <dbReference type="Proteomes" id="UP000224265"/>
    </source>
</evidence>
<dbReference type="Pfam" id="PF12705">
    <property type="entry name" value="PDDEXK_1"/>
    <property type="match status" value="1"/>
</dbReference>